<comment type="similarity">
    <text evidence="1">Belongs to the PNP/UDP phosphorylase family.</text>
</comment>
<dbReference type="Gene3D" id="3.40.50.1580">
    <property type="entry name" value="Nucleoside phosphorylase domain"/>
    <property type="match status" value="1"/>
</dbReference>
<dbReference type="EMBL" id="MPTW01000011">
    <property type="protein sequence ID" value="OME67690.1"/>
    <property type="molecule type" value="Genomic_DNA"/>
</dbReference>
<evidence type="ECO:0000259" key="7">
    <source>
        <dbReference type="Pfam" id="PF01048"/>
    </source>
</evidence>
<dbReference type="GO" id="GO:0004850">
    <property type="term" value="F:uridine phosphorylase activity"/>
    <property type="evidence" value="ECO:0007669"/>
    <property type="project" value="UniProtKB-EC"/>
</dbReference>
<keyword evidence="4" id="KW-0328">Glycosyltransferase</keyword>
<dbReference type="RefSeq" id="WP_076285531.1">
    <property type="nucleotide sequence ID" value="NZ_MPTW01000011.1"/>
</dbReference>
<proteinExistence type="inferred from homology"/>
<dbReference type="EC" id="2.4.2.3" evidence="2"/>
<dbReference type="InterPro" id="IPR000845">
    <property type="entry name" value="Nucleoside_phosphorylase_d"/>
</dbReference>
<dbReference type="OrthoDB" id="9782889at2"/>
<dbReference type="PROSITE" id="PS01232">
    <property type="entry name" value="PNP_UDP_1"/>
    <property type="match status" value="1"/>
</dbReference>
<accession>A0A1R0ZDL8</accession>
<dbReference type="InterPro" id="IPR035994">
    <property type="entry name" value="Nucleoside_phosphorylase_sf"/>
</dbReference>
<dbReference type="AlphaFoldDB" id="A0A1R0ZDL8"/>
<dbReference type="Proteomes" id="UP000187425">
    <property type="component" value="Unassembled WGS sequence"/>
</dbReference>
<dbReference type="InterPro" id="IPR004402">
    <property type="entry name" value="DeoD-type"/>
</dbReference>
<organism evidence="8 9">
    <name type="scientific">Paenibacillus odorifer</name>
    <dbReference type="NCBI Taxonomy" id="189426"/>
    <lineage>
        <taxon>Bacteria</taxon>
        <taxon>Bacillati</taxon>
        <taxon>Bacillota</taxon>
        <taxon>Bacilli</taxon>
        <taxon>Bacillales</taxon>
        <taxon>Paenibacillaceae</taxon>
        <taxon>Paenibacillus</taxon>
    </lineage>
</organism>
<dbReference type="GO" id="GO:0005829">
    <property type="term" value="C:cytosol"/>
    <property type="evidence" value="ECO:0007669"/>
    <property type="project" value="TreeGrafter"/>
</dbReference>
<dbReference type="InterPro" id="IPR018016">
    <property type="entry name" value="Nucleoside_phosphorylase_CS"/>
</dbReference>
<evidence type="ECO:0000313" key="8">
    <source>
        <dbReference type="EMBL" id="OME67690.1"/>
    </source>
</evidence>
<evidence type="ECO:0000256" key="6">
    <source>
        <dbReference type="ARBA" id="ARBA00048447"/>
    </source>
</evidence>
<name>A0A1R0ZDL8_9BACL</name>
<dbReference type="NCBIfam" id="NF004489">
    <property type="entry name" value="PRK05819.1"/>
    <property type="match status" value="1"/>
</dbReference>
<dbReference type="PANTHER" id="PTHR43691">
    <property type="entry name" value="URIDINE PHOSPHORYLASE"/>
    <property type="match status" value="1"/>
</dbReference>
<dbReference type="Pfam" id="PF01048">
    <property type="entry name" value="PNP_UDP_1"/>
    <property type="match status" value="1"/>
</dbReference>
<dbReference type="CDD" id="cd09006">
    <property type="entry name" value="PNP_EcPNPI-like"/>
    <property type="match status" value="1"/>
</dbReference>
<comment type="caution">
    <text evidence="8">The sequence shown here is derived from an EMBL/GenBank/DDBJ whole genome shotgun (WGS) entry which is preliminary data.</text>
</comment>
<dbReference type="SUPFAM" id="SSF53167">
    <property type="entry name" value="Purine and uridine phosphorylases"/>
    <property type="match status" value="1"/>
</dbReference>
<sequence length="238" mass="26246">MSTPHNAAQNGEIAKTVLMPGDPLRAKYIAETYLENPTQFNTVRNMFGYTGTYKGKEVSVMGSGMGMPSIGIYSYELYKNYGVENIIRIGSAGAYTDKLNLFDVVLADSAWSESTYAYVQSGVEGDVQLPSKELNEVIEEAAKRINKPLLTDRIHSSDVFYHEDNVPGHNEFYNEHGCVCVEMESYALFHNAKVLGKQAACILTISDSLVTHAVTTAEERQNSFNSMMEVALEAAISL</sequence>
<evidence type="ECO:0000256" key="5">
    <source>
        <dbReference type="ARBA" id="ARBA00022679"/>
    </source>
</evidence>
<dbReference type="GO" id="GO:0004731">
    <property type="term" value="F:purine-nucleoside phosphorylase activity"/>
    <property type="evidence" value="ECO:0007669"/>
    <property type="project" value="InterPro"/>
</dbReference>
<comment type="catalytic activity">
    <reaction evidence="6">
        <text>uridine + phosphate = alpha-D-ribose 1-phosphate + uracil</text>
        <dbReference type="Rhea" id="RHEA:24388"/>
        <dbReference type="ChEBI" id="CHEBI:16704"/>
        <dbReference type="ChEBI" id="CHEBI:17568"/>
        <dbReference type="ChEBI" id="CHEBI:43474"/>
        <dbReference type="ChEBI" id="CHEBI:57720"/>
        <dbReference type="EC" id="2.4.2.3"/>
    </reaction>
</comment>
<gene>
    <name evidence="8" type="ORF">BSK65_19330</name>
</gene>
<reference evidence="8 9" key="1">
    <citation type="submission" date="2016-11" db="EMBL/GenBank/DDBJ databases">
        <title>Paenibacillus species isolates.</title>
        <authorList>
            <person name="Beno S.M."/>
        </authorList>
    </citation>
    <scope>NUCLEOTIDE SEQUENCE [LARGE SCALE GENOMIC DNA]</scope>
    <source>
        <strain evidence="8 9">FSL H7-0443</strain>
    </source>
</reference>
<evidence type="ECO:0000256" key="2">
    <source>
        <dbReference type="ARBA" id="ARBA00011888"/>
    </source>
</evidence>
<feature type="domain" description="Nucleoside phosphorylase" evidence="7">
    <location>
        <begin position="16"/>
        <end position="229"/>
    </location>
</feature>
<dbReference type="PANTHER" id="PTHR43691:SF11">
    <property type="entry name" value="FI09636P-RELATED"/>
    <property type="match status" value="1"/>
</dbReference>
<evidence type="ECO:0000256" key="1">
    <source>
        <dbReference type="ARBA" id="ARBA00010456"/>
    </source>
</evidence>
<evidence type="ECO:0000256" key="3">
    <source>
        <dbReference type="ARBA" id="ARBA00021980"/>
    </source>
</evidence>
<keyword evidence="5" id="KW-0808">Transferase</keyword>
<evidence type="ECO:0000313" key="9">
    <source>
        <dbReference type="Proteomes" id="UP000187425"/>
    </source>
</evidence>
<evidence type="ECO:0000256" key="4">
    <source>
        <dbReference type="ARBA" id="ARBA00022676"/>
    </source>
</evidence>
<dbReference type="GO" id="GO:0006152">
    <property type="term" value="P:purine nucleoside catabolic process"/>
    <property type="evidence" value="ECO:0007669"/>
    <property type="project" value="TreeGrafter"/>
</dbReference>
<dbReference type="NCBIfam" id="TIGR00107">
    <property type="entry name" value="deoD"/>
    <property type="match status" value="1"/>
</dbReference>
<protein>
    <recommendedName>
        <fullName evidence="3">Uridine phosphorylase</fullName>
        <ecNumber evidence="2">2.4.2.3</ecNumber>
    </recommendedName>
</protein>